<sequence>MKLSVLIPAYNEEGSVGETVREVFDVLTKENIPHEIIVINDHSTDRTEEILNKVVTEISSLRKIDNSFPNGFGYAVRCGLNHFKGDCVAIFMADASDSPDDLVNFYRTLVEGNYDAVFGSRFIPGGKTVDYPPVKLCINRLANSLIRVLFGLKYNDITNAFKMYRAETIEGLKPFLAAHFNLTVELPLKVVVRGYSYTWLPNQWANRKTGATKLKLKEMGSRYIFIILYCLMEKYLTRRDYMKNKKTN</sequence>
<dbReference type="CDD" id="cd04179">
    <property type="entry name" value="DPM_DPG-synthase_like"/>
    <property type="match status" value="1"/>
</dbReference>
<dbReference type="InterPro" id="IPR050256">
    <property type="entry name" value="Glycosyltransferase_2"/>
</dbReference>
<reference evidence="2" key="1">
    <citation type="submission" date="2018-05" db="EMBL/GenBank/DDBJ databases">
        <authorList>
            <person name="Lanie J.A."/>
            <person name="Ng W.-L."/>
            <person name="Kazmierczak K.M."/>
            <person name="Andrzejewski T.M."/>
            <person name="Davidsen T.M."/>
            <person name="Wayne K.J."/>
            <person name="Tettelin H."/>
            <person name="Glass J.I."/>
            <person name="Rusch D."/>
            <person name="Podicherti R."/>
            <person name="Tsui H.-C.T."/>
            <person name="Winkler M.E."/>
        </authorList>
    </citation>
    <scope>NUCLEOTIDE SEQUENCE</scope>
</reference>
<dbReference type="PANTHER" id="PTHR48090">
    <property type="entry name" value="UNDECAPRENYL-PHOSPHATE 4-DEOXY-4-FORMAMIDO-L-ARABINOSE TRANSFERASE-RELATED"/>
    <property type="match status" value="1"/>
</dbReference>
<dbReference type="PANTHER" id="PTHR48090:SF7">
    <property type="entry name" value="RFBJ PROTEIN"/>
    <property type="match status" value="1"/>
</dbReference>
<dbReference type="EMBL" id="UINC01106091">
    <property type="protein sequence ID" value="SVC70510.1"/>
    <property type="molecule type" value="Genomic_DNA"/>
</dbReference>
<proteinExistence type="predicted"/>
<dbReference type="Pfam" id="PF00535">
    <property type="entry name" value="Glycos_transf_2"/>
    <property type="match status" value="1"/>
</dbReference>
<protein>
    <recommendedName>
        <fullName evidence="1">Glycosyltransferase 2-like domain-containing protein</fullName>
    </recommendedName>
</protein>
<dbReference type="SUPFAM" id="SSF53448">
    <property type="entry name" value="Nucleotide-diphospho-sugar transferases"/>
    <property type="match status" value="1"/>
</dbReference>
<feature type="domain" description="Glycosyltransferase 2-like" evidence="1">
    <location>
        <begin position="4"/>
        <end position="169"/>
    </location>
</feature>
<dbReference type="Gene3D" id="3.90.550.10">
    <property type="entry name" value="Spore Coat Polysaccharide Biosynthesis Protein SpsA, Chain A"/>
    <property type="match status" value="1"/>
</dbReference>
<evidence type="ECO:0000259" key="1">
    <source>
        <dbReference type="Pfam" id="PF00535"/>
    </source>
</evidence>
<evidence type="ECO:0000313" key="2">
    <source>
        <dbReference type="EMBL" id="SVC70510.1"/>
    </source>
</evidence>
<organism evidence="2">
    <name type="scientific">marine metagenome</name>
    <dbReference type="NCBI Taxonomy" id="408172"/>
    <lineage>
        <taxon>unclassified sequences</taxon>
        <taxon>metagenomes</taxon>
        <taxon>ecological metagenomes</taxon>
    </lineage>
</organism>
<accession>A0A382PCG5</accession>
<name>A0A382PCG5_9ZZZZ</name>
<dbReference type="InterPro" id="IPR029044">
    <property type="entry name" value="Nucleotide-diphossugar_trans"/>
</dbReference>
<dbReference type="AlphaFoldDB" id="A0A382PCG5"/>
<gene>
    <name evidence="2" type="ORF">METZ01_LOCUS323364</name>
</gene>
<dbReference type="InterPro" id="IPR001173">
    <property type="entry name" value="Glyco_trans_2-like"/>
</dbReference>